<evidence type="ECO:0000256" key="3">
    <source>
        <dbReference type="ARBA" id="ARBA00022806"/>
    </source>
</evidence>
<protein>
    <recommendedName>
        <fullName evidence="5">ATP-dependent RNA helicase Ski2/MTR4 C-terminal domain-containing protein</fullName>
    </recommendedName>
</protein>
<dbReference type="AlphaFoldDB" id="A0AAD5DH56"/>
<dbReference type="GO" id="GO:0016787">
    <property type="term" value="F:hydrolase activity"/>
    <property type="evidence" value="ECO:0007669"/>
    <property type="project" value="UniProtKB-KW"/>
</dbReference>
<dbReference type="PANTHER" id="PTHR12131">
    <property type="entry name" value="ATP-DEPENDENT RNA AND DNA HELICASE"/>
    <property type="match status" value="1"/>
</dbReference>
<sequence length="244" mass="26444">MAASSLKANISSICLSILQVLQRMGYLNRDQSVTMKGRVACEVNSGARAAPPRPSKLISLKHLGAGRPLVAAACHRTFTHIVCDELVATELIFGGVLADLEPEEAVALLSALVFQEKSDNEPELTPKLEEARDNTIALALQAGAVQQECGLPITPEEFVTSTLKFGLTEVVYEWARGTPFKDICGLTDVMEGSIVRAMVRLDETCREFRDAARVMGNTALFQQMEKASSAIKRDVIFAASLYVA</sequence>
<evidence type="ECO:0000256" key="1">
    <source>
        <dbReference type="ARBA" id="ARBA00022741"/>
    </source>
</evidence>
<accession>A0AAD5DH56</accession>
<dbReference type="InterPro" id="IPR050699">
    <property type="entry name" value="RNA-DNA_Helicase"/>
</dbReference>
<dbReference type="GO" id="GO:0070478">
    <property type="term" value="P:nuclear-transcribed mRNA catabolic process, 3'-5' exonucleolytic nonsense-mediated decay"/>
    <property type="evidence" value="ECO:0007669"/>
    <property type="project" value="TreeGrafter"/>
</dbReference>
<feature type="domain" description="ATP-dependent RNA helicase Ski2/MTR4 C-terminal" evidence="5">
    <location>
        <begin position="28"/>
        <end position="243"/>
    </location>
</feature>
<keyword evidence="4" id="KW-0067">ATP-binding</keyword>
<dbReference type="Pfam" id="PF08148">
    <property type="entry name" value="DSHCT"/>
    <property type="match status" value="1"/>
</dbReference>
<dbReference type="Gene3D" id="1.10.3380.30">
    <property type="match status" value="1"/>
</dbReference>
<gene>
    <name evidence="6" type="ORF">COHA_009394</name>
</gene>
<organism evidence="6 7">
    <name type="scientific">Chlorella ohadii</name>
    <dbReference type="NCBI Taxonomy" id="2649997"/>
    <lineage>
        <taxon>Eukaryota</taxon>
        <taxon>Viridiplantae</taxon>
        <taxon>Chlorophyta</taxon>
        <taxon>core chlorophytes</taxon>
        <taxon>Trebouxiophyceae</taxon>
        <taxon>Chlorellales</taxon>
        <taxon>Chlorellaceae</taxon>
        <taxon>Chlorella clade</taxon>
        <taxon>Chlorella</taxon>
    </lineage>
</organism>
<dbReference type="Proteomes" id="UP001205105">
    <property type="component" value="Unassembled WGS sequence"/>
</dbReference>
<dbReference type="InterPro" id="IPR012961">
    <property type="entry name" value="Ski2/MTR4_C"/>
</dbReference>
<evidence type="ECO:0000259" key="5">
    <source>
        <dbReference type="SMART" id="SM01142"/>
    </source>
</evidence>
<name>A0AAD5DH56_9CHLO</name>
<evidence type="ECO:0000313" key="6">
    <source>
        <dbReference type="EMBL" id="KAI7836756.1"/>
    </source>
</evidence>
<keyword evidence="3" id="KW-0347">Helicase</keyword>
<keyword evidence="1" id="KW-0547">Nucleotide-binding</keyword>
<evidence type="ECO:0000313" key="7">
    <source>
        <dbReference type="Proteomes" id="UP001205105"/>
    </source>
</evidence>
<reference evidence="6" key="1">
    <citation type="submission" date="2020-11" db="EMBL/GenBank/DDBJ databases">
        <title>Chlorella ohadii genome sequencing and assembly.</title>
        <authorList>
            <person name="Murik O."/>
            <person name="Treves H."/>
            <person name="Kedem I."/>
            <person name="Shotland Y."/>
            <person name="Kaplan A."/>
        </authorList>
    </citation>
    <scope>NUCLEOTIDE SEQUENCE</scope>
    <source>
        <strain evidence="6">1</strain>
    </source>
</reference>
<proteinExistence type="predicted"/>
<dbReference type="PANTHER" id="PTHR12131:SF24">
    <property type="entry name" value="DEXH-BOX ATP-DEPENDENT RNA HELICASE DEXH11"/>
    <property type="match status" value="1"/>
</dbReference>
<keyword evidence="2" id="KW-0378">Hydrolase</keyword>
<dbReference type="GO" id="GO:0055087">
    <property type="term" value="C:Ski complex"/>
    <property type="evidence" value="ECO:0007669"/>
    <property type="project" value="TreeGrafter"/>
</dbReference>
<dbReference type="GO" id="GO:0005524">
    <property type="term" value="F:ATP binding"/>
    <property type="evidence" value="ECO:0007669"/>
    <property type="project" value="UniProtKB-KW"/>
</dbReference>
<dbReference type="GO" id="GO:0004386">
    <property type="term" value="F:helicase activity"/>
    <property type="evidence" value="ECO:0007669"/>
    <property type="project" value="UniProtKB-KW"/>
</dbReference>
<dbReference type="SMART" id="SM01142">
    <property type="entry name" value="DSHCT"/>
    <property type="match status" value="1"/>
</dbReference>
<comment type="caution">
    <text evidence="6">The sequence shown here is derived from an EMBL/GenBank/DDBJ whole genome shotgun (WGS) entry which is preliminary data.</text>
</comment>
<evidence type="ECO:0000256" key="2">
    <source>
        <dbReference type="ARBA" id="ARBA00022801"/>
    </source>
</evidence>
<keyword evidence="7" id="KW-1185">Reference proteome</keyword>
<evidence type="ECO:0000256" key="4">
    <source>
        <dbReference type="ARBA" id="ARBA00022840"/>
    </source>
</evidence>
<dbReference type="EMBL" id="JADXDR010000177">
    <property type="protein sequence ID" value="KAI7836756.1"/>
    <property type="molecule type" value="Genomic_DNA"/>
</dbReference>